<name>A0A183SXZ8_SCHSO</name>
<reference evidence="1 2" key="2">
    <citation type="submission" date="2018-11" db="EMBL/GenBank/DDBJ databases">
        <authorList>
            <consortium name="Pathogen Informatics"/>
        </authorList>
    </citation>
    <scope>NUCLEOTIDE SEQUENCE [LARGE SCALE GENOMIC DNA]</scope>
    <source>
        <strain evidence="1 2">NST_G2</strain>
    </source>
</reference>
<accession>A0A183SXZ8</accession>
<keyword evidence="2" id="KW-1185">Reference proteome</keyword>
<reference evidence="3" key="1">
    <citation type="submission" date="2016-06" db="UniProtKB">
        <authorList>
            <consortium name="WormBaseParasite"/>
        </authorList>
    </citation>
    <scope>IDENTIFICATION</scope>
</reference>
<evidence type="ECO:0000313" key="1">
    <source>
        <dbReference type="EMBL" id="VDL95481.1"/>
    </source>
</evidence>
<evidence type="ECO:0000313" key="2">
    <source>
        <dbReference type="Proteomes" id="UP000275846"/>
    </source>
</evidence>
<protein>
    <submittedName>
        <fullName evidence="3">YHYH domain-containing protein</fullName>
    </submittedName>
</protein>
<gene>
    <name evidence="1" type="ORF">SSLN_LOCUS9096</name>
</gene>
<dbReference type="WBParaSite" id="SSLN_0000944501-mRNA-1">
    <property type="protein sequence ID" value="SSLN_0000944501-mRNA-1"/>
    <property type="gene ID" value="SSLN_0000944501"/>
</dbReference>
<proteinExistence type="predicted"/>
<sequence length="151" mass="17271">MDTYRDESSWIRISYRTEEFLSIQRMQAATLLLVLLKAAIIPDLAGLDDVKYCTSPRVTIRSSIPRHLNSFFSPATDAAYHFHVLPNPVYPGFWLTCSSTPPSWQRRRLESSRTELVRPVREEVHRPPQSSFLDGLRDPRDIVAVSSNSPV</sequence>
<organism evidence="3">
    <name type="scientific">Schistocephalus solidus</name>
    <name type="common">Tapeworm</name>
    <dbReference type="NCBI Taxonomy" id="70667"/>
    <lineage>
        <taxon>Eukaryota</taxon>
        <taxon>Metazoa</taxon>
        <taxon>Spiralia</taxon>
        <taxon>Lophotrochozoa</taxon>
        <taxon>Platyhelminthes</taxon>
        <taxon>Cestoda</taxon>
        <taxon>Eucestoda</taxon>
        <taxon>Diphyllobothriidea</taxon>
        <taxon>Diphyllobothriidae</taxon>
        <taxon>Schistocephalus</taxon>
    </lineage>
</organism>
<dbReference type="EMBL" id="UYSU01035036">
    <property type="protein sequence ID" value="VDL95481.1"/>
    <property type="molecule type" value="Genomic_DNA"/>
</dbReference>
<dbReference type="Proteomes" id="UP000275846">
    <property type="component" value="Unassembled WGS sequence"/>
</dbReference>
<dbReference type="AlphaFoldDB" id="A0A183SXZ8"/>
<evidence type="ECO:0000313" key="3">
    <source>
        <dbReference type="WBParaSite" id="SSLN_0000944501-mRNA-1"/>
    </source>
</evidence>